<comment type="pathway">
    <text evidence="3">Amino-acid biosynthesis; ergothioneine biosynthesis.</text>
</comment>
<comment type="caution">
    <text evidence="5">The sequence shown here is derived from an EMBL/GenBank/DDBJ whole genome shotgun (WGS) entry which is preliminary data.</text>
</comment>
<dbReference type="SUPFAM" id="SSF53335">
    <property type="entry name" value="S-adenosyl-L-methionine-dependent methyltransferases"/>
    <property type="match status" value="1"/>
</dbReference>
<dbReference type="InterPro" id="IPR017804">
    <property type="entry name" value="MeTrfase_EgtD-like"/>
</dbReference>
<feature type="binding site" evidence="3">
    <location>
        <position position="85"/>
    </location>
    <ligand>
        <name>S-adenosyl-L-methionine</name>
        <dbReference type="ChEBI" id="CHEBI:59789"/>
    </ligand>
</feature>
<dbReference type="EC" id="2.1.1.44" evidence="3"/>
<keyword evidence="1 3" id="KW-0489">Methyltransferase</keyword>
<feature type="binding site" evidence="3">
    <location>
        <begin position="140"/>
        <end position="141"/>
    </location>
    <ligand>
        <name>S-adenosyl-L-methionine</name>
        <dbReference type="ChEBI" id="CHEBI:59789"/>
    </ligand>
</feature>
<feature type="domain" description="Histidine-specific methyltransferase SAM-dependent" evidence="4">
    <location>
        <begin position="18"/>
        <end position="319"/>
    </location>
</feature>
<dbReference type="EMBL" id="VFQC01000001">
    <property type="protein sequence ID" value="TQN31004.1"/>
    <property type="molecule type" value="Genomic_DNA"/>
</dbReference>
<protein>
    <recommendedName>
        <fullName evidence="3">Histidine N-alpha-methyltransferase</fullName>
        <ecNumber evidence="3">2.1.1.44</ecNumber>
    </recommendedName>
    <alternativeName>
        <fullName evidence="3">Histidine trimethyltransferase</fullName>
    </alternativeName>
</protein>
<evidence type="ECO:0000313" key="6">
    <source>
        <dbReference type="Proteomes" id="UP000317422"/>
    </source>
</evidence>
<comment type="catalytic activity">
    <reaction evidence="3">
        <text>L-histidine + 3 S-adenosyl-L-methionine = hercynine + 3 S-adenosyl-L-homocysteine + 3 H(+)</text>
        <dbReference type="Rhea" id="RHEA:38471"/>
        <dbReference type="ChEBI" id="CHEBI:15378"/>
        <dbReference type="ChEBI" id="CHEBI:15781"/>
        <dbReference type="ChEBI" id="CHEBI:57595"/>
        <dbReference type="ChEBI" id="CHEBI:57856"/>
        <dbReference type="ChEBI" id="CHEBI:59789"/>
        <dbReference type="EC" id="2.1.1.44"/>
    </reaction>
</comment>
<dbReference type="InterPro" id="IPR029063">
    <property type="entry name" value="SAM-dependent_MTases_sf"/>
</dbReference>
<dbReference type="PIRSF" id="PIRSF018005">
    <property type="entry name" value="UCP018005"/>
    <property type="match status" value="1"/>
</dbReference>
<comment type="subunit">
    <text evidence="3">Monomer.</text>
</comment>
<feature type="binding site" evidence="3">
    <location>
        <position position="165"/>
    </location>
    <ligand>
        <name>L-histidine</name>
        <dbReference type="ChEBI" id="CHEBI:57595"/>
    </ligand>
</feature>
<evidence type="ECO:0000256" key="2">
    <source>
        <dbReference type="ARBA" id="ARBA00022679"/>
    </source>
</evidence>
<accession>A0A543NGT3</accession>
<proteinExistence type="inferred from homology"/>
<keyword evidence="2 3" id="KW-0808">Transferase</keyword>
<dbReference type="GO" id="GO:0052699">
    <property type="term" value="P:ergothioneine biosynthetic process"/>
    <property type="evidence" value="ECO:0007669"/>
    <property type="project" value="UniProtKB-UniRule"/>
</dbReference>
<name>A0A543NGT3_9ACTN</name>
<keyword evidence="6" id="KW-1185">Reference proteome</keyword>
<dbReference type="Proteomes" id="UP000317422">
    <property type="component" value="Unassembled WGS sequence"/>
</dbReference>
<dbReference type="Gene3D" id="3.40.50.150">
    <property type="entry name" value="Vaccinia Virus protein VP39"/>
    <property type="match status" value="1"/>
</dbReference>
<dbReference type="OrthoDB" id="5289726at2"/>
<feature type="binding site" evidence="3">
    <location>
        <position position="205"/>
    </location>
    <ligand>
        <name>L-histidine</name>
        <dbReference type="ChEBI" id="CHEBI:57595"/>
    </ligand>
</feature>
<feature type="binding site" evidence="3">
    <location>
        <position position="91"/>
    </location>
    <ligand>
        <name>S-adenosyl-L-methionine</name>
        <dbReference type="ChEBI" id="CHEBI:59789"/>
    </ligand>
</feature>
<dbReference type="InterPro" id="IPR051128">
    <property type="entry name" value="EgtD_Methyltrsf_superfamily"/>
</dbReference>
<organism evidence="5 6">
    <name type="scientific">Haloactinospora alba</name>
    <dbReference type="NCBI Taxonomy" id="405555"/>
    <lineage>
        <taxon>Bacteria</taxon>
        <taxon>Bacillati</taxon>
        <taxon>Actinomycetota</taxon>
        <taxon>Actinomycetes</taxon>
        <taxon>Streptosporangiales</taxon>
        <taxon>Nocardiopsidaceae</taxon>
        <taxon>Haloactinospora</taxon>
    </lineage>
</organism>
<evidence type="ECO:0000256" key="3">
    <source>
        <dbReference type="HAMAP-Rule" id="MF_02037"/>
    </source>
</evidence>
<dbReference type="InterPro" id="IPR019257">
    <property type="entry name" value="MeTrfase_dom"/>
</dbReference>
<feature type="binding site" evidence="3">
    <location>
        <position position="112"/>
    </location>
    <ligand>
        <name>S-adenosyl-L-methionine</name>
        <dbReference type="ChEBI" id="CHEBI:59789"/>
    </ligand>
</feature>
<sequence>MFWTDRHLTPDDLTKTLRRDVAEGLAAVPKTLPPKWFYDQRGSALFDRITRLPEYYPTRAEHAALHNHAGEIVRAAGADTLVELGSGSGEKTRLLLEALRARASLNGFVPVDVSGEFLEEAATRIAAEYPDMRVHVAVADFERHAHLLPTRGRRLVAMLGSTIGNQTPEGRRALLADLHGTMAPGETLLLGLDLVKSRERLLAAYDDSRGVTAEFNRNVLHVVNRGLDADFEPDAFDHVACWNEESEWVEMRLRARERQRVHLTALDLTVDFASGEDVRTEISAKFRRDRVSSELARAGFTVRGWWTDPGEDFALVLAEV</sequence>
<dbReference type="HAMAP" id="MF_02037">
    <property type="entry name" value="EgtD"/>
    <property type="match status" value="1"/>
</dbReference>
<evidence type="ECO:0000259" key="4">
    <source>
        <dbReference type="Pfam" id="PF10017"/>
    </source>
</evidence>
<dbReference type="AlphaFoldDB" id="A0A543NGT3"/>
<dbReference type="GO" id="GO:0032259">
    <property type="term" value="P:methylation"/>
    <property type="evidence" value="ECO:0007669"/>
    <property type="project" value="UniProtKB-KW"/>
</dbReference>
<keyword evidence="3" id="KW-0949">S-adenosyl-L-methionine</keyword>
<dbReference type="InterPro" id="IPR035094">
    <property type="entry name" value="EgtD"/>
</dbReference>
<dbReference type="Pfam" id="PF10017">
    <property type="entry name" value="Methyltransf_33"/>
    <property type="match status" value="1"/>
</dbReference>
<feature type="binding site" evidence="3">
    <location>
        <begin position="281"/>
        <end position="283"/>
    </location>
    <ligand>
        <name>L-histidine</name>
        <dbReference type="ChEBI" id="CHEBI:57595"/>
    </ligand>
</feature>
<dbReference type="UniPathway" id="UPA01014"/>
<comment type="function">
    <text evidence="3">Catalyzes the SAM-dependent triple methylation of the alpha-amino group of histidine to form hercynine, a step in the biosynthesis pathway of ergothioneine.</text>
</comment>
<reference evidence="5 6" key="1">
    <citation type="submission" date="2019-06" db="EMBL/GenBank/DDBJ databases">
        <title>Sequencing the genomes of 1000 actinobacteria strains.</title>
        <authorList>
            <person name="Klenk H.-P."/>
        </authorList>
    </citation>
    <scope>NUCLEOTIDE SEQUENCE [LARGE SCALE GENOMIC DNA]</scope>
    <source>
        <strain evidence="5 6">DSM 45015</strain>
    </source>
</reference>
<gene>
    <name evidence="3" type="primary">egtD</name>
    <name evidence="5" type="ORF">FHX37_0893</name>
</gene>
<dbReference type="RefSeq" id="WP_141922281.1">
    <property type="nucleotide sequence ID" value="NZ_VFQC01000001.1"/>
</dbReference>
<dbReference type="GO" id="GO:0052706">
    <property type="term" value="F:L-histidine N(alpha)-methyltransferase activity"/>
    <property type="evidence" value="ECO:0007669"/>
    <property type="project" value="UniProtKB-UniRule"/>
</dbReference>
<evidence type="ECO:0000313" key="5">
    <source>
        <dbReference type="EMBL" id="TQN31004.1"/>
    </source>
</evidence>
<dbReference type="PANTHER" id="PTHR43397:SF1">
    <property type="entry name" value="ERGOTHIONEINE BIOSYNTHESIS PROTEIN 1"/>
    <property type="match status" value="1"/>
</dbReference>
<dbReference type="PANTHER" id="PTHR43397">
    <property type="entry name" value="ERGOTHIONEINE BIOSYNTHESIS PROTEIN 1"/>
    <property type="match status" value="1"/>
</dbReference>
<dbReference type="InterPro" id="IPR032888">
    <property type="entry name" value="EgtD_Actinobacteria"/>
</dbReference>
<feature type="binding site" evidence="3">
    <location>
        <position position="55"/>
    </location>
    <ligand>
        <name>L-histidine</name>
        <dbReference type="ChEBI" id="CHEBI:57595"/>
    </ligand>
</feature>
<dbReference type="GO" id="GO:0008276">
    <property type="term" value="F:protein methyltransferase activity"/>
    <property type="evidence" value="ECO:0007669"/>
    <property type="project" value="InterPro"/>
</dbReference>
<comment type="similarity">
    <text evidence="3">Belongs to the methyltransferase superfamily. EgtD family.</text>
</comment>
<evidence type="ECO:0000256" key="1">
    <source>
        <dbReference type="ARBA" id="ARBA00022603"/>
    </source>
</evidence>
<dbReference type="NCBIfam" id="TIGR03438">
    <property type="entry name" value="egtD_ergothio"/>
    <property type="match status" value="1"/>
</dbReference>